<name>A0AAW2AAW3_CULAL</name>
<feature type="region of interest" description="Disordered" evidence="2">
    <location>
        <begin position="436"/>
        <end position="498"/>
    </location>
</feature>
<dbReference type="CDD" id="cd04447">
    <property type="entry name" value="DEP_BRCC3"/>
    <property type="match status" value="1"/>
</dbReference>
<feature type="compositionally biased region" description="Basic and acidic residues" evidence="2">
    <location>
        <begin position="383"/>
        <end position="392"/>
    </location>
</feature>
<dbReference type="PROSITE" id="PS50186">
    <property type="entry name" value="DEP"/>
    <property type="match status" value="1"/>
</dbReference>
<proteinExistence type="predicted"/>
<dbReference type="GO" id="GO:0005096">
    <property type="term" value="F:GTPase activator activity"/>
    <property type="evidence" value="ECO:0007669"/>
    <property type="project" value="UniProtKB-KW"/>
</dbReference>
<feature type="compositionally biased region" description="Polar residues" evidence="2">
    <location>
        <begin position="461"/>
        <end position="483"/>
    </location>
</feature>
<feature type="compositionally biased region" description="Polar residues" evidence="2">
    <location>
        <begin position="436"/>
        <end position="450"/>
    </location>
</feature>
<feature type="compositionally biased region" description="Basic residues" evidence="2">
    <location>
        <begin position="485"/>
        <end position="498"/>
    </location>
</feature>
<dbReference type="FunFam" id="1.10.10.10:FF:000182">
    <property type="entry name" value="DEP domain-containing protein 1B isoform 1"/>
    <property type="match status" value="1"/>
</dbReference>
<reference evidence="4 5" key="1">
    <citation type="submission" date="2024-05" db="EMBL/GenBank/DDBJ databases">
        <title>A high-quality chromosomal-level genome assembly of Topmouth culter (Culter alburnus).</title>
        <authorList>
            <person name="Zhao H."/>
        </authorList>
    </citation>
    <scope>NUCLEOTIDE SEQUENCE [LARGE SCALE GENOMIC DNA]</scope>
    <source>
        <strain evidence="4">CATC2023</strain>
        <tissue evidence="4">Muscle</tissue>
    </source>
</reference>
<sequence length="812" mass="92321">MSSHIVTPGPYRATKLWNEVTKLFRAGMPLKKHRQHFRVYMSCFTASAAVDWLHELLKNNSNFGPEVTRHQTVQLLKKFLKNHVIEDVKGRWGMEDLEDNSQLYRFPSTSPLKPIPNRAPILRKKSVSMMDRESFFKFRGSKKFDKEILENVDPETQESPMESSSGETERCRELTEEDIQVIWKNVTLTHLQKLVGSGSLEDVLDPAQVNPQFIVYNMTKVNKHGVVSLEDKTEDLPHWVLSAMKCLANWPKYDSNQSSYPGFERDVFKTVSDYFYGLSQPLLTYQYYELFVNILVMCGYITTPKTQSGKRKSQEEPNCPHPAKTPHVNAANLFKSTECLLLSLIRKEAFDEADSPMREVFRSKAETKLETHRAQQPVFRGRRASDGDRLDGSDLEIPQAQKTEVPYGRLRSRSCSLEGIIDKCSKNRLFRSSESLQSCSSDKSSPQTDSPVDPNIKFELQGSSTSKNSCVETSSNNTSSQLPSHLHRTSQRPARARPRSIGNLFDIEENREMSASSFSIHAPVAEITMRPDFTSSIDLRGPGLHSLHGSCMDVRAGPSISRRCQSSLDLSKPAPARPPSAPLERHSEQSLLQPSLERVAIEALQLCTLLLPPASRRKLQLLLRMISRMSQNVDMPRLHDVIGTRTLLVQTFSRCVLSCEEVDDLDELLATRLLSFLMDHHHEVLQVPVYLRNAVEDHINYLKSLATCPGSGVAMPTFSFCRQISTQEFEEQKLSVSQAALVDLLENLIKDKTMSVKEKKKKLKLFQKEYPDIYLRRFPTTESEAQLFADKPKIKPPMLLSIKKPKTFSIRN</sequence>
<dbReference type="InterPro" id="IPR036388">
    <property type="entry name" value="WH-like_DNA-bd_sf"/>
</dbReference>
<feature type="compositionally biased region" description="Basic and acidic residues" evidence="2">
    <location>
        <begin position="364"/>
        <end position="373"/>
    </location>
</feature>
<dbReference type="Proteomes" id="UP001479290">
    <property type="component" value="Unassembled WGS sequence"/>
</dbReference>
<protein>
    <recommendedName>
        <fullName evidence="3">DEP domain-containing protein</fullName>
    </recommendedName>
</protein>
<evidence type="ECO:0000259" key="3">
    <source>
        <dbReference type="PROSITE" id="PS50186"/>
    </source>
</evidence>
<evidence type="ECO:0000256" key="1">
    <source>
        <dbReference type="ARBA" id="ARBA00022468"/>
    </source>
</evidence>
<accession>A0AAW2AAW3</accession>
<dbReference type="InterPro" id="IPR008936">
    <property type="entry name" value="Rho_GTPase_activation_prot"/>
</dbReference>
<dbReference type="PANTHER" id="PTHR16206:SF12">
    <property type="entry name" value="DEP DOMAIN-CONTAINING PROTEIN 1A"/>
    <property type="match status" value="1"/>
</dbReference>
<dbReference type="SUPFAM" id="SSF46785">
    <property type="entry name" value="Winged helix' DNA-binding domain"/>
    <property type="match status" value="1"/>
</dbReference>
<gene>
    <name evidence="4" type="ORF">ABG768_026785</name>
</gene>
<feature type="region of interest" description="Disordered" evidence="2">
    <location>
        <begin position="364"/>
        <end position="403"/>
    </location>
</feature>
<feature type="compositionally biased region" description="Polar residues" evidence="2">
    <location>
        <begin position="157"/>
        <end position="166"/>
    </location>
</feature>
<evidence type="ECO:0000313" key="5">
    <source>
        <dbReference type="Proteomes" id="UP001479290"/>
    </source>
</evidence>
<evidence type="ECO:0000256" key="2">
    <source>
        <dbReference type="SAM" id="MobiDB-lite"/>
    </source>
</evidence>
<keyword evidence="5" id="KW-1185">Reference proteome</keyword>
<dbReference type="AlphaFoldDB" id="A0AAW2AAW3"/>
<dbReference type="Pfam" id="PF00610">
    <property type="entry name" value="DEP"/>
    <property type="match status" value="1"/>
</dbReference>
<feature type="region of interest" description="Disordered" evidence="2">
    <location>
        <begin position="565"/>
        <end position="589"/>
    </location>
</feature>
<keyword evidence="1" id="KW-0343">GTPase activation</keyword>
<feature type="domain" description="DEP" evidence="3">
    <location>
        <begin position="24"/>
        <end position="108"/>
    </location>
</feature>
<dbReference type="EMBL" id="JAWDJR010000008">
    <property type="protein sequence ID" value="KAK9970880.1"/>
    <property type="molecule type" value="Genomic_DNA"/>
</dbReference>
<evidence type="ECO:0000313" key="4">
    <source>
        <dbReference type="EMBL" id="KAK9970880.1"/>
    </source>
</evidence>
<dbReference type="InterPro" id="IPR000591">
    <property type="entry name" value="DEP_dom"/>
</dbReference>
<dbReference type="SUPFAM" id="SSF48350">
    <property type="entry name" value="GTPase activation domain, GAP"/>
    <property type="match status" value="1"/>
</dbReference>
<dbReference type="InterPro" id="IPR036390">
    <property type="entry name" value="WH_DNA-bd_sf"/>
</dbReference>
<organism evidence="4 5">
    <name type="scientific">Culter alburnus</name>
    <name type="common">Topmouth culter</name>
    <dbReference type="NCBI Taxonomy" id="194366"/>
    <lineage>
        <taxon>Eukaryota</taxon>
        <taxon>Metazoa</taxon>
        <taxon>Chordata</taxon>
        <taxon>Craniata</taxon>
        <taxon>Vertebrata</taxon>
        <taxon>Euteleostomi</taxon>
        <taxon>Actinopterygii</taxon>
        <taxon>Neopterygii</taxon>
        <taxon>Teleostei</taxon>
        <taxon>Ostariophysi</taxon>
        <taxon>Cypriniformes</taxon>
        <taxon>Xenocyprididae</taxon>
        <taxon>Xenocypridinae</taxon>
        <taxon>Culter</taxon>
    </lineage>
</organism>
<dbReference type="PANTHER" id="PTHR16206">
    <property type="entry name" value="DEP DOMAIN-CONTAINING"/>
    <property type="match status" value="1"/>
</dbReference>
<dbReference type="Gene3D" id="1.10.10.10">
    <property type="entry name" value="Winged helix-like DNA-binding domain superfamily/Winged helix DNA-binding domain"/>
    <property type="match status" value="1"/>
</dbReference>
<dbReference type="SMART" id="SM00049">
    <property type="entry name" value="DEP"/>
    <property type="match status" value="1"/>
</dbReference>
<feature type="region of interest" description="Disordered" evidence="2">
    <location>
        <begin position="150"/>
        <end position="170"/>
    </location>
</feature>
<dbReference type="GO" id="GO:0035556">
    <property type="term" value="P:intracellular signal transduction"/>
    <property type="evidence" value="ECO:0007669"/>
    <property type="project" value="InterPro"/>
</dbReference>
<comment type="caution">
    <text evidence="4">The sequence shown here is derived from an EMBL/GenBank/DDBJ whole genome shotgun (WGS) entry which is preliminary data.</text>
</comment>